<proteinExistence type="predicted"/>
<dbReference type="EMBL" id="JAULSR010000013">
    <property type="protein sequence ID" value="KAK0609566.1"/>
    <property type="molecule type" value="Genomic_DNA"/>
</dbReference>
<evidence type="ECO:0000313" key="2">
    <source>
        <dbReference type="EMBL" id="KAK0609566.1"/>
    </source>
</evidence>
<organism evidence="2 3">
    <name type="scientific">Bombardia bombarda</name>
    <dbReference type="NCBI Taxonomy" id="252184"/>
    <lineage>
        <taxon>Eukaryota</taxon>
        <taxon>Fungi</taxon>
        <taxon>Dikarya</taxon>
        <taxon>Ascomycota</taxon>
        <taxon>Pezizomycotina</taxon>
        <taxon>Sordariomycetes</taxon>
        <taxon>Sordariomycetidae</taxon>
        <taxon>Sordariales</taxon>
        <taxon>Lasiosphaeriaceae</taxon>
        <taxon>Bombardia</taxon>
    </lineage>
</organism>
<name>A0AA39WC91_9PEZI</name>
<evidence type="ECO:0000313" key="3">
    <source>
        <dbReference type="Proteomes" id="UP001174934"/>
    </source>
</evidence>
<dbReference type="AlphaFoldDB" id="A0AA39WC91"/>
<sequence length="298" mass="33286">MAQIMMGPKVLGRRHGRDVAALDARLHRDKESEDGDDKGPSSRWENARFIPTPDPAHQLERQLATTGICTFPTCPSFSEQSHSDADADMVPQSTSRGKFAVLSSSFNPAKDSLGDIRWGPSPLLRRRMDKLAWCKAEITRLETIMPVIGMCYASHMYPRRDTGRMHANCDDMSCQVLNIDESTYKTKHASHYCLWWVACSGWMRRLWTLDEAILAKESLYIQTGLVVRLRSRWESSGAYRGDGAASLSNEDKGDVALVLGGPNGDHRYAMVLERGSPLELIDSPKSTNGFRRGILARA</sequence>
<evidence type="ECO:0000256" key="1">
    <source>
        <dbReference type="SAM" id="MobiDB-lite"/>
    </source>
</evidence>
<gene>
    <name evidence="2" type="ORF">B0T17DRAFT_621613</name>
</gene>
<feature type="compositionally biased region" description="Basic and acidic residues" evidence="1">
    <location>
        <begin position="17"/>
        <end position="31"/>
    </location>
</feature>
<dbReference type="Proteomes" id="UP001174934">
    <property type="component" value="Unassembled WGS sequence"/>
</dbReference>
<reference evidence="2" key="1">
    <citation type="submission" date="2023-06" db="EMBL/GenBank/DDBJ databases">
        <title>Genome-scale phylogeny and comparative genomics of the fungal order Sordariales.</title>
        <authorList>
            <consortium name="Lawrence Berkeley National Laboratory"/>
            <person name="Hensen N."/>
            <person name="Bonometti L."/>
            <person name="Westerberg I."/>
            <person name="Brannstrom I.O."/>
            <person name="Guillou S."/>
            <person name="Cros-Aarteil S."/>
            <person name="Calhoun S."/>
            <person name="Haridas S."/>
            <person name="Kuo A."/>
            <person name="Mondo S."/>
            <person name="Pangilinan J."/>
            <person name="Riley R."/>
            <person name="LaButti K."/>
            <person name="Andreopoulos B."/>
            <person name="Lipzen A."/>
            <person name="Chen C."/>
            <person name="Yanf M."/>
            <person name="Daum C."/>
            <person name="Ng V."/>
            <person name="Clum A."/>
            <person name="Steindorff A."/>
            <person name="Ohm R."/>
            <person name="Martin F."/>
            <person name="Silar P."/>
            <person name="Natvig D."/>
            <person name="Lalanne C."/>
            <person name="Gautier V."/>
            <person name="Ament-velasquez S.L."/>
            <person name="Kruys A."/>
            <person name="Hutchinson M.I."/>
            <person name="Powell A.J."/>
            <person name="Barry K."/>
            <person name="Miller A.N."/>
            <person name="Grigoriev I.V."/>
            <person name="Debuchy R."/>
            <person name="Gladieux P."/>
            <person name="Thoren M.H."/>
            <person name="Johannesson H."/>
        </authorList>
    </citation>
    <scope>NUCLEOTIDE SEQUENCE</scope>
    <source>
        <strain evidence="2">SMH3391-2</strain>
    </source>
</reference>
<feature type="region of interest" description="Disordered" evidence="1">
    <location>
        <begin position="1"/>
        <end position="54"/>
    </location>
</feature>
<evidence type="ECO:0008006" key="4">
    <source>
        <dbReference type="Google" id="ProtNLM"/>
    </source>
</evidence>
<comment type="caution">
    <text evidence="2">The sequence shown here is derived from an EMBL/GenBank/DDBJ whole genome shotgun (WGS) entry which is preliminary data.</text>
</comment>
<accession>A0AA39WC91</accession>
<protein>
    <recommendedName>
        <fullName evidence="4">Heterokaryon incompatibility domain-containing protein</fullName>
    </recommendedName>
</protein>
<keyword evidence="3" id="KW-1185">Reference proteome</keyword>